<proteinExistence type="inferred from homology"/>
<comment type="subcellular location">
    <subcellularLocation>
        <location evidence="1">Mitochondrion</location>
    </subcellularLocation>
</comment>
<dbReference type="PANTHER" id="PTHR21338:SF0">
    <property type="entry name" value="LARGE RIBOSOMAL SUBUNIT PROTEIN ML41"/>
    <property type="match status" value="1"/>
</dbReference>
<evidence type="ECO:0008006" key="9">
    <source>
        <dbReference type="Google" id="ProtNLM"/>
    </source>
</evidence>
<reference evidence="7" key="1">
    <citation type="submission" date="2021-12" db="EMBL/GenBank/DDBJ databases">
        <authorList>
            <person name="King R."/>
        </authorList>
    </citation>
    <scope>NUCLEOTIDE SEQUENCE</scope>
</reference>
<evidence type="ECO:0000313" key="7">
    <source>
        <dbReference type="EMBL" id="CAH0386518.1"/>
    </source>
</evidence>
<dbReference type="GO" id="GO:0005762">
    <property type="term" value="C:mitochondrial large ribosomal subunit"/>
    <property type="evidence" value="ECO:0007669"/>
    <property type="project" value="InterPro"/>
</dbReference>
<keyword evidence="5" id="KW-0496">Mitochondrion</keyword>
<evidence type="ECO:0000256" key="5">
    <source>
        <dbReference type="ARBA" id="ARBA00023128"/>
    </source>
</evidence>
<evidence type="ECO:0000313" key="8">
    <source>
        <dbReference type="Proteomes" id="UP001152759"/>
    </source>
</evidence>
<evidence type="ECO:0000256" key="3">
    <source>
        <dbReference type="ARBA" id="ARBA00022946"/>
    </source>
</evidence>
<dbReference type="AlphaFoldDB" id="A0A9P0F263"/>
<keyword evidence="6" id="KW-0687">Ribonucleoprotein</keyword>
<accession>A0A9P0F263</accession>
<dbReference type="KEGG" id="btab:109029958"/>
<keyword evidence="8" id="KW-1185">Reference proteome</keyword>
<evidence type="ECO:0000256" key="4">
    <source>
        <dbReference type="ARBA" id="ARBA00022980"/>
    </source>
</evidence>
<keyword evidence="3" id="KW-0809">Transit peptide</keyword>
<keyword evidence="4" id="KW-0689">Ribosomal protein</keyword>
<name>A0A9P0F263_BEMTA</name>
<dbReference type="EMBL" id="OU963864">
    <property type="protein sequence ID" value="CAH0386518.1"/>
    <property type="molecule type" value="Genomic_DNA"/>
</dbReference>
<organism evidence="7 8">
    <name type="scientific">Bemisia tabaci</name>
    <name type="common">Sweetpotato whitefly</name>
    <name type="synonym">Aleurodes tabaci</name>
    <dbReference type="NCBI Taxonomy" id="7038"/>
    <lineage>
        <taxon>Eukaryota</taxon>
        <taxon>Metazoa</taxon>
        <taxon>Ecdysozoa</taxon>
        <taxon>Arthropoda</taxon>
        <taxon>Hexapoda</taxon>
        <taxon>Insecta</taxon>
        <taxon>Pterygota</taxon>
        <taxon>Neoptera</taxon>
        <taxon>Paraneoptera</taxon>
        <taxon>Hemiptera</taxon>
        <taxon>Sternorrhyncha</taxon>
        <taxon>Aleyrodoidea</taxon>
        <taxon>Aleyrodidae</taxon>
        <taxon>Aleyrodinae</taxon>
        <taxon>Bemisia</taxon>
    </lineage>
</organism>
<protein>
    <recommendedName>
        <fullName evidence="9">39S ribosomal protein L41, mitochondrial</fullName>
    </recommendedName>
</protein>
<gene>
    <name evidence="7" type="ORF">BEMITA_LOCUS5627</name>
</gene>
<dbReference type="GO" id="GO:0006412">
    <property type="term" value="P:translation"/>
    <property type="evidence" value="ECO:0007669"/>
    <property type="project" value="TreeGrafter"/>
</dbReference>
<evidence type="ECO:0000256" key="6">
    <source>
        <dbReference type="ARBA" id="ARBA00023274"/>
    </source>
</evidence>
<dbReference type="InterPro" id="IPR019189">
    <property type="entry name" value="Ribosomal_mL41"/>
</dbReference>
<sequence>MEKLLTVCLRPQIQLNRSISHSSVLHSKKNFRKFVLPHRGSEAFRKRQEENPHPDIWPFRFGVKKDYVVVGPNKKRVQIPELQAEIIVPDLTGFKLKPYVSYATIEVIQSEFTPKDLFNAVYRRKIVNDFQDKKLDETGNPLEPSPAEQLTADQAKKFARMTGSDLFEERWRDKKKEQQQ</sequence>
<evidence type="ECO:0000256" key="2">
    <source>
        <dbReference type="ARBA" id="ARBA00010152"/>
    </source>
</evidence>
<dbReference type="Pfam" id="PF09809">
    <property type="entry name" value="MRP-L27"/>
    <property type="match status" value="1"/>
</dbReference>
<dbReference type="GO" id="GO:0003735">
    <property type="term" value="F:structural constituent of ribosome"/>
    <property type="evidence" value="ECO:0007669"/>
    <property type="project" value="InterPro"/>
</dbReference>
<evidence type="ECO:0000256" key="1">
    <source>
        <dbReference type="ARBA" id="ARBA00004173"/>
    </source>
</evidence>
<comment type="similarity">
    <text evidence="2">Belongs to the mitochondrion-specific ribosomal protein mL41 family.</text>
</comment>
<dbReference type="Proteomes" id="UP001152759">
    <property type="component" value="Chromosome 3"/>
</dbReference>
<dbReference type="PANTHER" id="PTHR21338">
    <property type="entry name" value="MITOCHONDRIAL RIBOSOMAL PROTEIN L41"/>
    <property type="match status" value="1"/>
</dbReference>